<sequence length="417" mass="47699">MTLLLYKLGIQFYNLLLWTSAPFHPKAKLWVHGRKDFFTGMAQKVSGNQAPVVWFHCASLGEFEQGRPVMEQIKQDYPGYKIALTFFSPSGYEIRKNYSGADYIFYLPLDTPANAQQFIALLKPKLAIFVKYEFWYYYLAELHQQQIPVISIAAIFRENQLFFQPYGAFYRNILKLFTHLFTQDPESANLLLTHGIKQVSVAGDTRFDRVLQNAKAAKDIPIVEKFKNKEPIMVIGSSWLADLRILLPFIQENLHKLKFIIAPHEINQSEMKEMLVQFSGKATRYSQASLENVQDYRILMIDNIGLLASLYQYGSYAYIGGAFGKGLHNTLEAAVFGLPLFFGPVYTKFREAVDLVKLGCAFPVKNTGELHQQFERIFSDEIEQQRITKTASQYVIQQAGATSKIMAACEQWLPKTA</sequence>
<comment type="function">
    <text evidence="8">Involved in lipopolysaccharide (LPS) biosynthesis. Catalyzes the transfer of 3-deoxy-D-manno-octulosonate (Kdo) residue(s) from CMP-Kdo to lipid IV(A), the tetraacyldisaccharide-1,4'-bisphosphate precursor of lipid A.</text>
</comment>
<dbReference type="RefSeq" id="WP_115372806.1">
    <property type="nucleotide sequence ID" value="NZ_QASA01000001.1"/>
</dbReference>
<evidence type="ECO:0000313" key="10">
    <source>
        <dbReference type="EMBL" id="RDC63521.1"/>
    </source>
</evidence>
<dbReference type="Gene3D" id="3.40.50.2000">
    <property type="entry name" value="Glycogen Phosphorylase B"/>
    <property type="match status" value="1"/>
</dbReference>
<dbReference type="PANTHER" id="PTHR42755:SF1">
    <property type="entry name" value="3-DEOXY-D-MANNO-OCTULOSONIC ACID TRANSFERASE, MITOCHONDRIAL-RELATED"/>
    <property type="match status" value="1"/>
</dbReference>
<protein>
    <recommendedName>
        <fullName evidence="3 8">3-deoxy-D-manno-octulosonic acid transferase</fullName>
        <shortName evidence="8">Kdo transferase</shortName>
        <ecNumber evidence="2 8">2.4.99.12</ecNumber>
    </recommendedName>
    <alternativeName>
        <fullName evidence="5 8">Lipid IV(A) 3-deoxy-D-manno-octulosonic acid transferase</fullName>
    </alternativeName>
</protein>
<dbReference type="Proteomes" id="UP000253919">
    <property type="component" value="Unassembled WGS sequence"/>
</dbReference>
<dbReference type="GO" id="GO:0043842">
    <property type="term" value="F:Kdo transferase activity"/>
    <property type="evidence" value="ECO:0007669"/>
    <property type="project" value="UniProtKB-EC"/>
</dbReference>
<evidence type="ECO:0000256" key="6">
    <source>
        <dbReference type="ARBA" id="ARBA00049183"/>
    </source>
</evidence>
<evidence type="ECO:0000256" key="3">
    <source>
        <dbReference type="ARBA" id="ARBA00019077"/>
    </source>
</evidence>
<dbReference type="EMBL" id="QASA01000001">
    <property type="protein sequence ID" value="RDC63521.1"/>
    <property type="molecule type" value="Genomic_DNA"/>
</dbReference>
<comment type="pathway">
    <text evidence="1 8">Bacterial outer membrane biogenesis; LPS core biosynthesis.</text>
</comment>
<keyword evidence="8" id="KW-0472">Membrane</keyword>
<evidence type="ECO:0000256" key="5">
    <source>
        <dbReference type="ARBA" id="ARBA00031445"/>
    </source>
</evidence>
<evidence type="ECO:0000256" key="2">
    <source>
        <dbReference type="ARBA" id="ARBA00012621"/>
    </source>
</evidence>
<comment type="catalytic activity">
    <reaction evidence="6 8">
        <text>lipid IVA (E. coli) + CMP-3-deoxy-beta-D-manno-octulosonate = alpha-Kdo-(2-&gt;6)-lipid IVA (E. coli) + CMP + H(+)</text>
        <dbReference type="Rhea" id="RHEA:28066"/>
        <dbReference type="ChEBI" id="CHEBI:15378"/>
        <dbReference type="ChEBI" id="CHEBI:58603"/>
        <dbReference type="ChEBI" id="CHEBI:60364"/>
        <dbReference type="ChEBI" id="CHEBI:60377"/>
        <dbReference type="ChEBI" id="CHEBI:85987"/>
        <dbReference type="EC" id="2.4.99.12"/>
    </reaction>
</comment>
<dbReference type="GO" id="GO:0009244">
    <property type="term" value="P:lipopolysaccharide core region biosynthetic process"/>
    <property type="evidence" value="ECO:0007669"/>
    <property type="project" value="UniProtKB-UniRule"/>
</dbReference>
<evidence type="ECO:0000313" key="11">
    <source>
        <dbReference type="Proteomes" id="UP000253919"/>
    </source>
</evidence>
<reference evidence="10 11" key="1">
    <citation type="submission" date="2018-04" db="EMBL/GenBank/DDBJ databases">
        <title>Adhaeribacter sp. HMF7616 genome sequencing and assembly.</title>
        <authorList>
            <person name="Kang H."/>
            <person name="Kang J."/>
            <person name="Cha I."/>
            <person name="Kim H."/>
            <person name="Joh K."/>
        </authorList>
    </citation>
    <scope>NUCLEOTIDE SEQUENCE [LARGE SCALE GENOMIC DNA]</scope>
    <source>
        <strain evidence="10 11">HMF7616</strain>
    </source>
</reference>
<keyword evidence="4 8" id="KW-0808">Transferase</keyword>
<keyword evidence="10" id="KW-0328">Glycosyltransferase</keyword>
<dbReference type="PANTHER" id="PTHR42755">
    <property type="entry name" value="3-DEOXY-MANNO-OCTULOSONATE CYTIDYLYLTRANSFERASE"/>
    <property type="match status" value="1"/>
</dbReference>
<dbReference type="EC" id="2.4.99.12" evidence="2 8"/>
<evidence type="ECO:0000256" key="1">
    <source>
        <dbReference type="ARBA" id="ARBA00004713"/>
    </source>
</evidence>
<dbReference type="GO" id="GO:0009245">
    <property type="term" value="P:lipid A biosynthetic process"/>
    <property type="evidence" value="ECO:0007669"/>
    <property type="project" value="TreeGrafter"/>
</dbReference>
<dbReference type="OrthoDB" id="9789797at2"/>
<keyword evidence="8" id="KW-1003">Cell membrane</keyword>
<dbReference type="Pfam" id="PF04413">
    <property type="entry name" value="Glycos_transf_N"/>
    <property type="match status" value="1"/>
</dbReference>
<dbReference type="InterPro" id="IPR007507">
    <property type="entry name" value="Glycos_transf_N"/>
</dbReference>
<evidence type="ECO:0000259" key="9">
    <source>
        <dbReference type="Pfam" id="PF04413"/>
    </source>
</evidence>
<feature type="domain" description="3-deoxy-D-manno-octulosonic-acid transferase N-terminal" evidence="9">
    <location>
        <begin position="44"/>
        <end position="208"/>
    </location>
</feature>
<name>A0A369QF38_9BACT</name>
<dbReference type="InterPro" id="IPR039901">
    <property type="entry name" value="Kdotransferase"/>
</dbReference>
<feature type="active site" description="Proton acceptor" evidence="7">
    <location>
        <position position="62"/>
    </location>
</feature>
<dbReference type="SUPFAM" id="SSF53756">
    <property type="entry name" value="UDP-Glycosyltransferase/glycogen phosphorylase"/>
    <property type="match status" value="1"/>
</dbReference>
<evidence type="ECO:0000256" key="8">
    <source>
        <dbReference type="RuleBase" id="RU365103"/>
    </source>
</evidence>
<dbReference type="InterPro" id="IPR038107">
    <property type="entry name" value="Glycos_transf_N_sf"/>
</dbReference>
<dbReference type="Gene3D" id="3.40.50.11720">
    <property type="entry name" value="3-Deoxy-D-manno-octulosonic-acid transferase, N-terminal domain"/>
    <property type="match status" value="1"/>
</dbReference>
<dbReference type="UniPathway" id="UPA00958"/>
<comment type="caution">
    <text evidence="10">The sequence shown here is derived from an EMBL/GenBank/DDBJ whole genome shotgun (WGS) entry which is preliminary data.</text>
</comment>
<keyword evidence="11" id="KW-1185">Reference proteome</keyword>
<comment type="similarity">
    <text evidence="8">Belongs to the glycosyltransferase group 1 family.</text>
</comment>
<evidence type="ECO:0000256" key="7">
    <source>
        <dbReference type="PIRSR" id="PIRSR639901-1"/>
    </source>
</evidence>
<keyword evidence="8" id="KW-0448">Lipopolysaccharide biosynthesis</keyword>
<accession>A0A369QF38</accession>
<organism evidence="10 11">
    <name type="scientific">Adhaeribacter pallidiroseus</name>
    <dbReference type="NCBI Taxonomy" id="2072847"/>
    <lineage>
        <taxon>Bacteria</taxon>
        <taxon>Pseudomonadati</taxon>
        <taxon>Bacteroidota</taxon>
        <taxon>Cytophagia</taxon>
        <taxon>Cytophagales</taxon>
        <taxon>Hymenobacteraceae</taxon>
        <taxon>Adhaeribacter</taxon>
    </lineage>
</organism>
<evidence type="ECO:0000256" key="4">
    <source>
        <dbReference type="ARBA" id="ARBA00022679"/>
    </source>
</evidence>
<dbReference type="AlphaFoldDB" id="A0A369QF38"/>
<comment type="subcellular location">
    <subcellularLocation>
        <location evidence="8">Cell membrane</location>
    </subcellularLocation>
</comment>
<proteinExistence type="inferred from homology"/>
<dbReference type="GO" id="GO:0005886">
    <property type="term" value="C:plasma membrane"/>
    <property type="evidence" value="ECO:0007669"/>
    <property type="project" value="UniProtKB-SubCell"/>
</dbReference>
<gene>
    <name evidence="10" type="primary">kdtA</name>
    <name evidence="10" type="ORF">AHMF7616_02126</name>
</gene>